<evidence type="ECO:0000256" key="1">
    <source>
        <dbReference type="PROSITE-ProRule" id="PRU00339"/>
    </source>
</evidence>
<feature type="repeat" description="TPR" evidence="1">
    <location>
        <begin position="115"/>
        <end position="148"/>
    </location>
</feature>
<protein>
    <submittedName>
        <fullName evidence="3">Uncharacterized protein</fullName>
    </submittedName>
</protein>
<evidence type="ECO:0000313" key="3">
    <source>
        <dbReference type="EMBL" id="SES28680.1"/>
    </source>
</evidence>
<dbReference type="PROSITE" id="PS50293">
    <property type="entry name" value="TPR_REGION"/>
    <property type="match status" value="1"/>
</dbReference>
<dbReference type="STRING" id="1601833.SAMN05518684_11459"/>
<dbReference type="InterPro" id="IPR036249">
    <property type="entry name" value="Thioredoxin-like_sf"/>
</dbReference>
<dbReference type="InterPro" id="IPR011990">
    <property type="entry name" value="TPR-like_helical_dom_sf"/>
</dbReference>
<gene>
    <name evidence="3" type="ORF">SAMN05518684_11459</name>
</gene>
<evidence type="ECO:0000256" key="2">
    <source>
        <dbReference type="SAM" id="MobiDB-lite"/>
    </source>
</evidence>
<reference evidence="4" key="1">
    <citation type="submission" date="2016-10" db="EMBL/GenBank/DDBJ databases">
        <authorList>
            <person name="Varghese N."/>
            <person name="Submissions S."/>
        </authorList>
    </citation>
    <scope>NUCLEOTIDE SEQUENCE [LARGE SCALE GENOMIC DNA]</scope>
    <source>
        <strain evidence="4">S9</strain>
    </source>
</reference>
<feature type="region of interest" description="Disordered" evidence="2">
    <location>
        <begin position="182"/>
        <end position="210"/>
    </location>
</feature>
<dbReference type="Proteomes" id="UP000198571">
    <property type="component" value="Unassembled WGS sequence"/>
</dbReference>
<name>A0A1H9W411_9BACI</name>
<sequence>MYEKYKQNGFEVLSVAVDLQGPGVVKPHIQNTSFKTVVDTENKLADMFGFKMIPNGIFVDRGGVVRLIKEGFHVTEDDHLEAVKTLIFKEAEKVELDKGSNGKCQALSPLETELAQTKYKLAMVYASQDEKEAALKELDEALRIDPENFVIRKQRWYLRYPEKFSPSIDFEWQKQQLEKEKVEEAQLTNDPDCGPDECNIEGETKPRSEE</sequence>
<dbReference type="SUPFAM" id="SSF52833">
    <property type="entry name" value="Thioredoxin-like"/>
    <property type="match status" value="1"/>
</dbReference>
<dbReference type="AlphaFoldDB" id="A0A1H9W411"/>
<keyword evidence="4" id="KW-1185">Reference proteome</keyword>
<accession>A0A1H9W411</accession>
<dbReference type="Gene3D" id="3.40.30.10">
    <property type="entry name" value="Glutaredoxin"/>
    <property type="match status" value="1"/>
</dbReference>
<dbReference type="SMART" id="SM00028">
    <property type="entry name" value="TPR"/>
    <property type="match status" value="1"/>
</dbReference>
<keyword evidence="1" id="KW-0802">TPR repeat</keyword>
<organism evidence="3 4">
    <name type="scientific">Salipaludibacillus aurantiacus</name>
    <dbReference type="NCBI Taxonomy" id="1601833"/>
    <lineage>
        <taxon>Bacteria</taxon>
        <taxon>Bacillati</taxon>
        <taxon>Bacillota</taxon>
        <taxon>Bacilli</taxon>
        <taxon>Bacillales</taxon>
        <taxon>Bacillaceae</taxon>
    </lineage>
</organism>
<dbReference type="Gene3D" id="1.25.40.10">
    <property type="entry name" value="Tetratricopeptide repeat domain"/>
    <property type="match status" value="1"/>
</dbReference>
<dbReference type="SUPFAM" id="SSF48452">
    <property type="entry name" value="TPR-like"/>
    <property type="match status" value="1"/>
</dbReference>
<evidence type="ECO:0000313" key="4">
    <source>
        <dbReference type="Proteomes" id="UP000198571"/>
    </source>
</evidence>
<proteinExistence type="predicted"/>
<dbReference type="EMBL" id="FOGT01000014">
    <property type="protein sequence ID" value="SES28680.1"/>
    <property type="molecule type" value="Genomic_DNA"/>
</dbReference>
<dbReference type="InterPro" id="IPR019734">
    <property type="entry name" value="TPR_rpt"/>
</dbReference>
<dbReference type="PROSITE" id="PS50005">
    <property type="entry name" value="TPR"/>
    <property type="match status" value="1"/>
</dbReference>